<keyword evidence="2" id="KW-1185">Reference proteome</keyword>
<accession>X6P4G6</accession>
<name>X6P4G6_RETFI</name>
<proteinExistence type="predicted"/>
<reference evidence="1 2" key="1">
    <citation type="journal article" date="2013" name="Curr. Biol.">
        <title>The Genome of the Foraminiferan Reticulomyxa filosa.</title>
        <authorList>
            <person name="Glockner G."/>
            <person name="Hulsmann N."/>
            <person name="Schleicher M."/>
            <person name="Noegel A.A."/>
            <person name="Eichinger L."/>
            <person name="Gallinger C."/>
            <person name="Pawlowski J."/>
            <person name="Sierra R."/>
            <person name="Euteneuer U."/>
            <person name="Pillet L."/>
            <person name="Moustafa A."/>
            <person name="Platzer M."/>
            <person name="Groth M."/>
            <person name="Szafranski K."/>
            <person name="Schliwa M."/>
        </authorList>
    </citation>
    <scope>NUCLEOTIDE SEQUENCE [LARGE SCALE GENOMIC DNA]</scope>
</reference>
<comment type="caution">
    <text evidence="1">The sequence shown here is derived from an EMBL/GenBank/DDBJ whole genome shotgun (WGS) entry which is preliminary data.</text>
</comment>
<gene>
    <name evidence="1" type="ORF">RFI_04089</name>
</gene>
<protein>
    <submittedName>
        <fullName evidence="1">Uncharacterized protein</fullName>
    </submittedName>
</protein>
<dbReference type="Proteomes" id="UP000023152">
    <property type="component" value="Unassembled WGS sequence"/>
</dbReference>
<dbReference type="AlphaFoldDB" id="X6P4G6"/>
<sequence length="93" mass="11274">FCLFVFSLKKMKNSLFGDMLIGGKIKQYWKFFLFLFCIFYLRGKNEDEKGLVKKCGKKMKIKGGENEDKGWEKRMKKVLQNFYLRKRKKLKKE</sequence>
<dbReference type="EMBL" id="ASPP01003750">
    <property type="protein sequence ID" value="ETO33018.1"/>
    <property type="molecule type" value="Genomic_DNA"/>
</dbReference>
<evidence type="ECO:0000313" key="2">
    <source>
        <dbReference type="Proteomes" id="UP000023152"/>
    </source>
</evidence>
<feature type="non-terminal residue" evidence="1">
    <location>
        <position position="1"/>
    </location>
</feature>
<evidence type="ECO:0000313" key="1">
    <source>
        <dbReference type="EMBL" id="ETO33018.1"/>
    </source>
</evidence>
<organism evidence="1 2">
    <name type="scientific">Reticulomyxa filosa</name>
    <dbReference type="NCBI Taxonomy" id="46433"/>
    <lineage>
        <taxon>Eukaryota</taxon>
        <taxon>Sar</taxon>
        <taxon>Rhizaria</taxon>
        <taxon>Retaria</taxon>
        <taxon>Foraminifera</taxon>
        <taxon>Monothalamids</taxon>
        <taxon>Reticulomyxidae</taxon>
        <taxon>Reticulomyxa</taxon>
    </lineage>
</organism>